<organism evidence="1 2">
    <name type="scientific">Vigna unguiculata</name>
    <name type="common">Cowpea</name>
    <dbReference type="NCBI Taxonomy" id="3917"/>
    <lineage>
        <taxon>Eukaryota</taxon>
        <taxon>Viridiplantae</taxon>
        <taxon>Streptophyta</taxon>
        <taxon>Embryophyta</taxon>
        <taxon>Tracheophyta</taxon>
        <taxon>Spermatophyta</taxon>
        <taxon>Magnoliopsida</taxon>
        <taxon>eudicotyledons</taxon>
        <taxon>Gunneridae</taxon>
        <taxon>Pentapetalae</taxon>
        <taxon>rosids</taxon>
        <taxon>fabids</taxon>
        <taxon>Fabales</taxon>
        <taxon>Fabaceae</taxon>
        <taxon>Papilionoideae</taxon>
        <taxon>50 kb inversion clade</taxon>
        <taxon>NPAAA clade</taxon>
        <taxon>indigoferoid/millettioid clade</taxon>
        <taxon>Phaseoleae</taxon>
        <taxon>Vigna</taxon>
    </lineage>
</organism>
<keyword evidence="2" id="KW-1185">Reference proteome</keyword>
<evidence type="ECO:0000313" key="2">
    <source>
        <dbReference type="Proteomes" id="UP000501690"/>
    </source>
</evidence>
<proteinExistence type="predicted"/>
<dbReference type="EMBL" id="CP039351">
    <property type="protein sequence ID" value="QCD99403.1"/>
    <property type="molecule type" value="Genomic_DNA"/>
</dbReference>
<dbReference type="AlphaFoldDB" id="A0A4D6MF41"/>
<name>A0A4D6MF41_VIGUN</name>
<protein>
    <submittedName>
        <fullName evidence="1">Uncharacterized protein</fullName>
    </submittedName>
</protein>
<sequence length="193" mass="20023">MLPLRYPDRDGITVFRCSVTCDGPFWESSGPRSEFVSNEAAPSCCLVCVHGGCGTVLFRRGAAPSVASFPSMVASMAFCNQYEGLAFLLLLLQICRSSEVSDLLFSGVVRNGGSGTEIRVEKDGGAVALPLLLRCGRREKMDEDDGGCEQVAAAAADGAAVTFSDKVDGEGGDGAVAVVAAGMVAASVSKRRS</sequence>
<evidence type="ECO:0000313" key="1">
    <source>
        <dbReference type="EMBL" id="QCD99403.1"/>
    </source>
</evidence>
<accession>A0A4D6MF41</accession>
<reference evidence="1 2" key="1">
    <citation type="submission" date="2019-04" db="EMBL/GenBank/DDBJ databases">
        <title>An improved genome assembly and genetic linkage map for asparagus bean, Vigna unguiculata ssp. sesquipedialis.</title>
        <authorList>
            <person name="Xia Q."/>
            <person name="Zhang R."/>
            <person name="Dong Y."/>
        </authorList>
    </citation>
    <scope>NUCLEOTIDE SEQUENCE [LARGE SCALE GENOMIC DNA]</scope>
    <source>
        <tissue evidence="1">Leaf</tissue>
    </source>
</reference>
<gene>
    <name evidence="1" type="ORF">DEO72_LG7g684</name>
</gene>
<dbReference type="Proteomes" id="UP000501690">
    <property type="component" value="Linkage Group LG7"/>
</dbReference>